<dbReference type="GO" id="GO:0016757">
    <property type="term" value="F:glycosyltransferase activity"/>
    <property type="evidence" value="ECO:0007669"/>
    <property type="project" value="TreeGrafter"/>
</dbReference>
<dbReference type="CDD" id="cd03801">
    <property type="entry name" value="GT4_PimA-like"/>
    <property type="match status" value="1"/>
</dbReference>
<dbReference type="EMBL" id="CP054491">
    <property type="protein sequence ID" value="QKQ26120.1"/>
    <property type="molecule type" value="Genomic_DNA"/>
</dbReference>
<keyword evidence="1 3" id="KW-0808">Transferase</keyword>
<accession>A0A6N0HV08</accession>
<name>A0A6N0HV08_9GAMM</name>
<dbReference type="Pfam" id="PF13439">
    <property type="entry name" value="Glyco_transf_4"/>
    <property type="match status" value="1"/>
</dbReference>
<evidence type="ECO:0000256" key="1">
    <source>
        <dbReference type="ARBA" id="ARBA00022679"/>
    </source>
</evidence>
<dbReference type="Proteomes" id="UP000509658">
    <property type="component" value="Chromosome"/>
</dbReference>
<dbReference type="KEGG" id="rev:HUE57_07360"/>
<proteinExistence type="predicted"/>
<dbReference type="SUPFAM" id="SSF53756">
    <property type="entry name" value="UDP-Glycosyltransferase/glycogen phosphorylase"/>
    <property type="match status" value="1"/>
</dbReference>
<gene>
    <name evidence="3" type="ORF">HUE57_07360</name>
</gene>
<evidence type="ECO:0000313" key="4">
    <source>
        <dbReference type="Proteomes" id="UP000509658"/>
    </source>
</evidence>
<dbReference type="PANTHER" id="PTHR46401:SF2">
    <property type="entry name" value="GLYCOSYLTRANSFERASE WBBK-RELATED"/>
    <property type="match status" value="1"/>
</dbReference>
<evidence type="ECO:0000259" key="2">
    <source>
        <dbReference type="Pfam" id="PF13439"/>
    </source>
</evidence>
<dbReference type="Gene3D" id="3.40.50.2000">
    <property type="entry name" value="Glycogen Phosphorylase B"/>
    <property type="match status" value="2"/>
</dbReference>
<reference evidence="3 4" key="1">
    <citation type="submission" date="2020-05" db="EMBL/GenBank/DDBJ databases">
        <title>Horizontal transmission and recombination maintain forever young bacterial symbiont genomes.</title>
        <authorList>
            <person name="Russell S.L."/>
            <person name="Pepper-Tunick E."/>
            <person name="Svedberg J."/>
            <person name="Byrne A."/>
            <person name="Ruelas Castillo J."/>
            <person name="Vollmers C."/>
            <person name="Beinart R.A."/>
            <person name="Corbett-Detig R."/>
        </authorList>
    </citation>
    <scope>NUCLEOTIDE SEQUENCE [LARGE SCALE GENOMIC DNA]</scope>
    <source>
        <strain evidence="3">Santa_Monica_outfall</strain>
    </source>
</reference>
<dbReference type="RefSeq" id="WP_174672961.1">
    <property type="nucleotide sequence ID" value="NZ_CP054491.1"/>
</dbReference>
<dbReference type="GO" id="GO:0009103">
    <property type="term" value="P:lipopolysaccharide biosynthetic process"/>
    <property type="evidence" value="ECO:0007669"/>
    <property type="project" value="TreeGrafter"/>
</dbReference>
<evidence type="ECO:0000313" key="3">
    <source>
        <dbReference type="EMBL" id="QKQ26120.1"/>
    </source>
</evidence>
<organism evidence="3 4">
    <name type="scientific">Candidatus Reidiella endopervernicosa</name>
    <dbReference type="NCBI Taxonomy" id="2738883"/>
    <lineage>
        <taxon>Bacteria</taxon>
        <taxon>Pseudomonadati</taxon>
        <taxon>Pseudomonadota</taxon>
        <taxon>Gammaproteobacteria</taxon>
        <taxon>Candidatus Reidiella</taxon>
    </lineage>
</organism>
<feature type="domain" description="Glycosyltransferase subfamily 4-like N-terminal" evidence="2">
    <location>
        <begin position="58"/>
        <end position="152"/>
    </location>
</feature>
<keyword evidence="4" id="KW-1185">Reference proteome</keyword>
<dbReference type="InterPro" id="IPR028098">
    <property type="entry name" value="Glyco_trans_4-like_N"/>
</dbReference>
<dbReference type="PANTHER" id="PTHR46401">
    <property type="entry name" value="GLYCOSYLTRANSFERASE WBBK-RELATED"/>
    <property type="match status" value="1"/>
</dbReference>
<dbReference type="AlphaFoldDB" id="A0A6N0HV08"/>
<protein>
    <submittedName>
        <fullName evidence="3">Glycosyltransferase family 4 protein</fullName>
    </submittedName>
</protein>
<sequence>MNPTQIWLPAISANSGADIYTRLLAEALEGCGYKVITTWFPHALEIAPFTNRTRAPTGTDIIIANSWTGFAFHQQDIPLIIIEHHNIFDPCLKAYKSTAQSLYHRLLIKPYINRSFSRASAIITVSNYTAESLAASYKPLPIHTIHNWVNTEHFTPTPDRERVSTSEPFELLFVGNLSTRKGADLLSPIMEQLGSNFRLSHTGTTLPNNPHPASNIKALGRLSSDELLAAYQSVTHYCSHPD</sequence>